<dbReference type="CDD" id="cd01020">
    <property type="entry name" value="TroA_b"/>
    <property type="match status" value="1"/>
</dbReference>
<reference evidence="6 7" key="1">
    <citation type="journal article" date="2023" name="Int. J. Syst. Evol. Microbiol.">
        <title>Lactiplantibacillus brownii sp. nov., a novel psychrotolerant species isolated from sauerkraut.</title>
        <authorList>
            <person name="Heng Y.C."/>
            <person name="Silvaraju S."/>
            <person name="Lee J.K.Y."/>
            <person name="Kittelmann S."/>
        </authorList>
    </citation>
    <scope>NUCLEOTIDE SEQUENCE [LARGE SCALE GENOMIC DNA]</scope>
    <source>
        <strain evidence="6 7">WILCCON 0030</strain>
    </source>
</reference>
<dbReference type="SUPFAM" id="SSF53807">
    <property type="entry name" value="Helical backbone' metal receptor"/>
    <property type="match status" value="1"/>
</dbReference>
<dbReference type="Gene3D" id="3.40.50.1980">
    <property type="entry name" value="Nitrogenase molybdenum iron protein domain"/>
    <property type="match status" value="2"/>
</dbReference>
<dbReference type="PANTHER" id="PTHR42953:SF1">
    <property type="entry name" value="METAL-BINDING PROTEIN HI_0362-RELATED"/>
    <property type="match status" value="1"/>
</dbReference>
<gene>
    <name evidence="6" type="ORF">RA086_11915</name>
</gene>
<organism evidence="6 7">
    <name type="scientific">Lactiplantibacillus brownii</name>
    <dbReference type="NCBI Taxonomy" id="3069269"/>
    <lineage>
        <taxon>Bacteria</taxon>
        <taxon>Bacillati</taxon>
        <taxon>Bacillota</taxon>
        <taxon>Bacilli</taxon>
        <taxon>Lactobacillales</taxon>
        <taxon>Lactobacillaceae</taxon>
        <taxon>Lactiplantibacillus</taxon>
    </lineage>
</organism>
<keyword evidence="2 5" id="KW-0813">Transport</keyword>
<comment type="subcellular location">
    <subcellularLocation>
        <location evidence="1">Cell envelope</location>
    </subcellularLocation>
</comment>
<dbReference type="PANTHER" id="PTHR42953">
    <property type="entry name" value="HIGH-AFFINITY ZINC UPTAKE SYSTEM PROTEIN ZNUA-RELATED"/>
    <property type="match status" value="1"/>
</dbReference>
<keyword evidence="4" id="KW-0732">Signal</keyword>
<evidence type="ECO:0000313" key="7">
    <source>
        <dbReference type="Proteomes" id="UP001227831"/>
    </source>
</evidence>
<protein>
    <submittedName>
        <fullName evidence="6">Metal ABC transporter solute-binding protein</fullName>
    </submittedName>
</protein>
<evidence type="ECO:0000256" key="1">
    <source>
        <dbReference type="ARBA" id="ARBA00004196"/>
    </source>
</evidence>
<comment type="caution">
    <text evidence="6">The sequence shown here is derived from an EMBL/GenBank/DDBJ whole genome shotgun (WGS) entry which is preliminary data.</text>
</comment>
<dbReference type="Proteomes" id="UP001227831">
    <property type="component" value="Unassembled WGS sequence"/>
</dbReference>
<evidence type="ECO:0000256" key="4">
    <source>
        <dbReference type="ARBA" id="ARBA00022729"/>
    </source>
</evidence>
<proteinExistence type="inferred from homology"/>
<dbReference type="Pfam" id="PF01297">
    <property type="entry name" value="ZnuA"/>
    <property type="match status" value="1"/>
</dbReference>
<dbReference type="InterPro" id="IPR050492">
    <property type="entry name" value="Bact_metal-bind_prot9"/>
</dbReference>
<dbReference type="EMBL" id="JAVCWF010000001">
    <property type="protein sequence ID" value="MDQ7938315.1"/>
    <property type="molecule type" value="Genomic_DNA"/>
</dbReference>
<evidence type="ECO:0000313" key="6">
    <source>
        <dbReference type="EMBL" id="MDQ7938315.1"/>
    </source>
</evidence>
<evidence type="ECO:0000256" key="3">
    <source>
        <dbReference type="ARBA" id="ARBA00022723"/>
    </source>
</evidence>
<evidence type="ECO:0000256" key="5">
    <source>
        <dbReference type="RuleBase" id="RU003512"/>
    </source>
</evidence>
<dbReference type="InterPro" id="IPR006128">
    <property type="entry name" value="Lipoprotein_PsaA-like"/>
</dbReference>
<accession>A0ABU1ADC3</accession>
<sequence length="286" mass="31876">MLLGLAGCRQARSQNTPSDKLSVVTTTNFYGEVAKAVGGKRVQVKAVIKSPTVDPHDYEPTSKVATQVAQADIVVANGLGYDNWMAKLVKNAPKAKFVQVGEDVMGKQVGVNEHLWYDPTTMPKLAIALAKQYGQAQPKHKAYFQKRAQAYIATLKPIQQELTQLRQRADQLTHCQVLVSEPVFDDALTAMGFKVSNVAFENAIEKGTDPSPQVIKTMQKDLKTHQVAFFVQNKQVTDHLVTAMVDLAKKQNVPVLQVTETMPAHQNYRQWMLSQYRQLNQLLTTK</sequence>
<evidence type="ECO:0000256" key="2">
    <source>
        <dbReference type="ARBA" id="ARBA00022448"/>
    </source>
</evidence>
<keyword evidence="7" id="KW-1185">Reference proteome</keyword>
<dbReference type="PRINTS" id="PR00690">
    <property type="entry name" value="ADHESNFAMILY"/>
</dbReference>
<keyword evidence="3" id="KW-0479">Metal-binding</keyword>
<dbReference type="RefSeq" id="WP_308704472.1">
    <property type="nucleotide sequence ID" value="NZ_AP027463.1"/>
</dbReference>
<dbReference type="InterPro" id="IPR006127">
    <property type="entry name" value="ZnuA-like"/>
</dbReference>
<name>A0ABU1ADC3_9LACO</name>
<comment type="similarity">
    <text evidence="5">Belongs to the bacterial solute-binding protein 9 family.</text>
</comment>